<reference evidence="3" key="1">
    <citation type="submission" date="2016-03" db="EMBL/GenBank/DDBJ databases">
        <title>Flavobacterium columnare strain B185, complete genome.</title>
        <authorList>
            <person name="Sundberg L.-R."/>
            <person name="Papponen P."/>
            <person name="Laanto E."/>
        </authorList>
    </citation>
    <scope>NUCLEOTIDE SEQUENCE [LARGE SCALE GENOMIC DNA]</scope>
    <source>
        <strain evidence="3">B185</strain>
    </source>
</reference>
<organism evidence="2 3">
    <name type="scientific">Flavobacterium columnare</name>
    <dbReference type="NCBI Taxonomy" id="996"/>
    <lineage>
        <taxon>Bacteria</taxon>
        <taxon>Pseudomonadati</taxon>
        <taxon>Bacteroidota</taxon>
        <taxon>Flavobacteriia</taxon>
        <taxon>Flavobacteriales</taxon>
        <taxon>Flavobacteriaceae</taxon>
        <taxon>Flavobacterium</taxon>
    </lineage>
</organism>
<feature type="coiled-coil region" evidence="1">
    <location>
        <begin position="296"/>
        <end position="323"/>
    </location>
</feature>
<evidence type="ECO:0000313" key="3">
    <source>
        <dbReference type="Proteomes" id="UP000304840"/>
    </source>
</evidence>
<evidence type="ECO:0008006" key="4">
    <source>
        <dbReference type="Google" id="ProtNLM"/>
    </source>
</evidence>
<dbReference type="AlphaFoldDB" id="A0AAJ4DD95"/>
<evidence type="ECO:0000256" key="1">
    <source>
        <dbReference type="SAM" id="Coils"/>
    </source>
</evidence>
<dbReference type="EMBL" id="CP010992">
    <property type="protein sequence ID" value="QCV57116.1"/>
    <property type="molecule type" value="Genomic_DNA"/>
</dbReference>
<reference evidence="2 3" key="2">
    <citation type="submission" date="2019-05" db="EMBL/GenBank/DDBJ databases">
        <authorList>
            <person name="Ravantti J.J."/>
        </authorList>
    </citation>
    <scope>NUCLEOTIDE SEQUENCE [LARGE SCALE GENOMIC DNA]</scope>
    <source>
        <strain evidence="2 3">B185</strain>
    </source>
</reference>
<keyword evidence="1" id="KW-0175">Coiled coil</keyword>
<evidence type="ECO:0000313" key="2">
    <source>
        <dbReference type="EMBL" id="QCV57116.1"/>
    </source>
</evidence>
<dbReference type="Proteomes" id="UP000304840">
    <property type="component" value="Chromosome"/>
</dbReference>
<accession>A0AAJ4DD95</accession>
<gene>
    <name evidence="2" type="ORF">UN65_14730</name>
</gene>
<name>A0AAJ4DD95_9FLAO</name>
<protein>
    <recommendedName>
        <fullName evidence="4">Peptidase S74 domain-containing protein</fullName>
    </recommendedName>
</protein>
<dbReference type="RefSeq" id="WP_014164519.1">
    <property type="nucleotide sequence ID" value="NZ_CP010992.1"/>
</dbReference>
<proteinExistence type="predicted"/>
<sequence length="326" mass="36201">MKGFKILIVSILLSGFENIRGQQTINNVKIGLEGPVYGVVLDVDTYAKNYTGGWARAFWIGEYGKPISMAFGSYGNALNGNLDLSYTFIGKDWDNTYMTFLPNKKIGIGTNSPTERLQVIGGIMSGNENGTGGSLFLGNSSHGLKRTSNDVEMYTHGNDGNLIFHTLFNQERMRVTSDGNIGIGTNIPAAKLDVNGTAIFKKIGIGTNNPDEMLAVKGSIHAQEVRIDQKIPADYVFEKYYNGKSILKADYKMPTLAEIEKYTKENNHLPNIPSAKEIQEKGLQIGEMTNLLLQKIEELTLYIIEQQKRIEALETKLAKENKTIYR</sequence>